<dbReference type="EMBL" id="BOOB01000057">
    <property type="protein sequence ID" value="GIH36270.1"/>
    <property type="molecule type" value="Genomic_DNA"/>
</dbReference>
<comment type="caution">
    <text evidence="2">The sequence shown here is derived from an EMBL/GenBank/DDBJ whole genome shotgun (WGS) entry which is preliminary data.</text>
</comment>
<protein>
    <submittedName>
        <fullName evidence="2">Uncharacterized protein</fullName>
    </submittedName>
</protein>
<dbReference type="RefSeq" id="WP_204288903.1">
    <property type="nucleotide sequence ID" value="NZ_BAABEJ010000021.1"/>
</dbReference>
<dbReference type="Proteomes" id="UP000651728">
    <property type="component" value="Unassembled WGS sequence"/>
</dbReference>
<organism evidence="2 3">
    <name type="scientific">Microbispora amethystogenes</name>
    <dbReference type="NCBI Taxonomy" id="1427754"/>
    <lineage>
        <taxon>Bacteria</taxon>
        <taxon>Bacillati</taxon>
        <taxon>Actinomycetota</taxon>
        <taxon>Actinomycetes</taxon>
        <taxon>Streptosporangiales</taxon>
        <taxon>Streptosporangiaceae</taxon>
        <taxon>Microbispora</taxon>
    </lineage>
</organism>
<feature type="region of interest" description="Disordered" evidence="1">
    <location>
        <begin position="61"/>
        <end position="80"/>
    </location>
</feature>
<reference evidence="2 3" key="1">
    <citation type="submission" date="2021-01" db="EMBL/GenBank/DDBJ databases">
        <title>Whole genome shotgun sequence of Microbispora amethystogenes NBRC 101907.</title>
        <authorList>
            <person name="Komaki H."/>
            <person name="Tamura T."/>
        </authorList>
    </citation>
    <scope>NUCLEOTIDE SEQUENCE [LARGE SCALE GENOMIC DNA]</scope>
    <source>
        <strain evidence="2 3">NBRC 101907</strain>
    </source>
</reference>
<accession>A0ABQ4FN88</accession>
<evidence type="ECO:0000313" key="3">
    <source>
        <dbReference type="Proteomes" id="UP000651728"/>
    </source>
</evidence>
<proteinExistence type="predicted"/>
<evidence type="ECO:0000256" key="1">
    <source>
        <dbReference type="SAM" id="MobiDB-lite"/>
    </source>
</evidence>
<evidence type="ECO:0000313" key="2">
    <source>
        <dbReference type="EMBL" id="GIH36270.1"/>
    </source>
</evidence>
<gene>
    <name evidence="2" type="ORF">Mam01_64340</name>
</gene>
<keyword evidence="3" id="KW-1185">Reference proteome</keyword>
<sequence length="232" mass="26303">MREFRAEIKAIRAEIHAKAKAEIKSRVAARVRATVKEEIRKEIEEELRVEIESKIRAEFRTKPDPGKLAPERNPNSHLDPSTLLASFSEEAKKLLQEIHPDSATPQQLANAIRQAVLNALRTRKIHLSQLVEIDRLQRQGVGAKKIGDRVSEWFTRAGLSRVEELNNIEYFDIQGNIHDGDFLALLEPAYVDEISNQLIQPGRAKIISQSYGKGNRIVRRSDLLADASDNEE</sequence>
<name>A0ABQ4FN88_9ACTN</name>